<evidence type="ECO:0000313" key="3">
    <source>
        <dbReference type="EMBL" id="KSU84953.1"/>
    </source>
</evidence>
<dbReference type="AlphaFoldDB" id="A0A0V8JD82"/>
<dbReference type="EMBL" id="LNQN01000001">
    <property type="protein sequence ID" value="KSU84953.1"/>
    <property type="molecule type" value="Genomic_DNA"/>
</dbReference>
<dbReference type="SUPFAM" id="SSF55797">
    <property type="entry name" value="PR-1-like"/>
    <property type="match status" value="1"/>
</dbReference>
<dbReference type="PANTHER" id="PTHR31157">
    <property type="entry name" value="SCP DOMAIN-CONTAINING PROTEIN"/>
    <property type="match status" value="1"/>
</dbReference>
<evidence type="ECO:0000259" key="1">
    <source>
        <dbReference type="Pfam" id="PF00188"/>
    </source>
</evidence>
<dbReference type="Gene3D" id="3.40.33.10">
    <property type="entry name" value="CAP"/>
    <property type="match status" value="1"/>
</dbReference>
<reference evidence="3 4" key="1">
    <citation type="journal article" date="2014" name="Antonie Van Leeuwenhoek">
        <title>Fictibacillus enclensis sp. nov., isolated from marine sediment.</title>
        <authorList>
            <person name="Dastager S.G."/>
            <person name="Mawlankar R."/>
            <person name="Srinivasan K."/>
            <person name="Tang S.K."/>
            <person name="Lee J.C."/>
            <person name="Ramana V.V."/>
            <person name="Shouche Y.S."/>
        </authorList>
    </citation>
    <scope>NUCLEOTIDE SEQUENCE [LARGE SCALE GENOMIC DNA]</scope>
    <source>
        <strain evidence="3 4">NIO-1003</strain>
    </source>
</reference>
<feature type="domain" description="CAP-associated" evidence="2">
    <location>
        <begin position="62"/>
        <end position="200"/>
    </location>
</feature>
<dbReference type="Proteomes" id="UP000054099">
    <property type="component" value="Unassembled WGS sequence"/>
</dbReference>
<protein>
    <recommendedName>
        <fullName evidence="5">CAP domain-containing protein</fullName>
    </recommendedName>
</protein>
<name>A0A0V8JD82_9BACL</name>
<sequence>MKGVQLLKKTAILTLLGLLAIFFFLDTREQHPNHSPEETKQKIPKESIQTLRVEKSTVANFMGKSKDYLNDRLGPADRVEPSGYGYDWYVYSNTDGYLQAGVKNNKVVTVFAAGKGVPVKPFKIGQSVTSILKKLQVKSEITVKQGDDFYRFELSEEEMNTRPLIPLNDIFAQLYFDKFSQKLFSIRYMDKETLLAQRPYSVVYRGSLKPQPEFKGSMKRKIEKGQEKQILDLTNVIRKDHGLTPLKWDAKTAKVAYLHSREMARLDYFSHTSPKAGDLSDRLKDGGVSYNEAGENIAAQYTDGLAAVGGWLNSQGHREALLNENYTELGVGVYDSYYTQNFIKP</sequence>
<evidence type="ECO:0008006" key="5">
    <source>
        <dbReference type="Google" id="ProtNLM"/>
    </source>
</evidence>
<dbReference type="PANTHER" id="PTHR31157:SF26">
    <property type="entry name" value="SCP-LIKE EXTRACELLULAR PROTEIN"/>
    <property type="match status" value="1"/>
</dbReference>
<dbReference type="Pfam" id="PF00188">
    <property type="entry name" value="CAP"/>
    <property type="match status" value="1"/>
</dbReference>
<accession>A0A0V8JD82</accession>
<feature type="domain" description="SCP" evidence="1">
    <location>
        <begin position="231"/>
        <end position="341"/>
    </location>
</feature>
<dbReference type="InterPro" id="IPR014044">
    <property type="entry name" value="CAP_dom"/>
</dbReference>
<evidence type="ECO:0000259" key="2">
    <source>
        <dbReference type="Pfam" id="PF14504"/>
    </source>
</evidence>
<dbReference type="InterPro" id="IPR035940">
    <property type="entry name" value="CAP_sf"/>
</dbReference>
<dbReference type="Pfam" id="PF14504">
    <property type="entry name" value="CAP_assoc_N"/>
    <property type="match status" value="1"/>
</dbReference>
<organism evidence="3 4">
    <name type="scientific">Fictibacillus enclensis</name>
    <dbReference type="NCBI Taxonomy" id="1017270"/>
    <lineage>
        <taxon>Bacteria</taxon>
        <taxon>Bacillati</taxon>
        <taxon>Bacillota</taxon>
        <taxon>Bacilli</taxon>
        <taxon>Bacillales</taxon>
        <taxon>Fictibacillaceae</taxon>
        <taxon>Fictibacillus</taxon>
    </lineage>
</organism>
<evidence type="ECO:0000313" key="4">
    <source>
        <dbReference type="Proteomes" id="UP000054099"/>
    </source>
</evidence>
<gene>
    <name evidence="3" type="ORF">AS030_05355</name>
</gene>
<dbReference type="InterPro" id="IPR029410">
    <property type="entry name" value="CAP_assoc"/>
</dbReference>
<comment type="caution">
    <text evidence="3">The sequence shown here is derived from an EMBL/GenBank/DDBJ whole genome shotgun (WGS) entry which is preliminary data.</text>
</comment>
<proteinExistence type="predicted"/>
<keyword evidence="4" id="KW-1185">Reference proteome</keyword>
<dbReference type="CDD" id="cd05379">
    <property type="entry name" value="CAP_bacterial"/>
    <property type="match status" value="1"/>
</dbReference>